<dbReference type="SUPFAM" id="SSF52540">
    <property type="entry name" value="P-loop containing nucleoside triphosphate hydrolases"/>
    <property type="match status" value="1"/>
</dbReference>
<gene>
    <name evidence="2" type="ORF">UXM345_LOCUS6582</name>
    <name evidence="1" type="ORF">XDN619_LOCUS36072</name>
</gene>
<sequence>MDYTSMDNESEQLTSFNTMTDDLMFTHPATIPLTIDLNLTSPMNTPTYSFGHAPVTEYNNCENEDETKIDDESFHQIVLNYEREHDMQQLFQAIRNTQPMTDTIATLMMQQLNLLVDGIIEINNNNNNNNHHHCDEIQEQRYTSSLTNFYHPYPPINQTGPIAEHDRPYAEYHHLDRASIAKVFHFQFQSKNSDEQPFRLQTKMFAITSCTNVSKERVMDKIRQVFSIHNIQYICVGEDINEFNHQRYLLIQIILKKTVNKSKRFLDFITQTACNYRVTHHACAWNEYIKQALHFIEYGAFKSTKPCKQKQWSTVLSSPWLAKFPASTPVIKHQQHMLKATTTTTTTTKSDKEERRRYENTIAQQAFKIAEASIDSAIDFIRYSIPMLFLESSSWYLEILKYIHLRTEMEADLKGNNNNKEYLWPVSFPECTHRLREIIHRWIRHQLSRIRQAKCLILIGLPDTGKTSFALSLPGRVNYFQGQWNSENWSDYARYSVYENIPWDEFYKFNYPNKEQLLTQSGKILATNRWGSTIQINVRQPAIVLLKPEEAGSLLTIPVTDHERQLADYWRQNACIYIMGPHEYFLKPQHRILGNNESPLRNLLMNINNGYMDV</sequence>
<comment type="caution">
    <text evidence="2">The sequence shown here is derived from an EMBL/GenBank/DDBJ whole genome shotgun (WGS) entry which is preliminary data.</text>
</comment>
<evidence type="ECO:0000313" key="3">
    <source>
        <dbReference type="Proteomes" id="UP000663842"/>
    </source>
</evidence>
<reference evidence="2" key="1">
    <citation type="submission" date="2021-02" db="EMBL/GenBank/DDBJ databases">
        <authorList>
            <person name="Nowell W R."/>
        </authorList>
    </citation>
    <scope>NUCLEOTIDE SEQUENCE</scope>
</reference>
<dbReference type="EMBL" id="CAJOBF010000524">
    <property type="protein sequence ID" value="CAF3830712.1"/>
    <property type="molecule type" value="Genomic_DNA"/>
</dbReference>
<dbReference type="Proteomes" id="UP000663887">
    <property type="component" value="Unassembled WGS sequence"/>
</dbReference>
<proteinExistence type="predicted"/>
<organism evidence="2 3">
    <name type="scientific">Rotaria magnacalcarata</name>
    <dbReference type="NCBI Taxonomy" id="392030"/>
    <lineage>
        <taxon>Eukaryota</taxon>
        <taxon>Metazoa</taxon>
        <taxon>Spiralia</taxon>
        <taxon>Gnathifera</taxon>
        <taxon>Rotifera</taxon>
        <taxon>Eurotatoria</taxon>
        <taxon>Bdelloidea</taxon>
        <taxon>Philodinida</taxon>
        <taxon>Philodinidae</taxon>
        <taxon>Rotaria</taxon>
    </lineage>
</organism>
<evidence type="ECO:0000313" key="2">
    <source>
        <dbReference type="EMBL" id="CAF3830712.1"/>
    </source>
</evidence>
<dbReference type="AlphaFoldDB" id="A0A819D4Z8"/>
<dbReference type="EMBL" id="CAJNRG010018593">
    <property type="protein sequence ID" value="CAF2260335.1"/>
    <property type="molecule type" value="Genomic_DNA"/>
</dbReference>
<accession>A0A819D4Z8</accession>
<evidence type="ECO:0000313" key="1">
    <source>
        <dbReference type="EMBL" id="CAF2260335.1"/>
    </source>
</evidence>
<dbReference type="Proteomes" id="UP000663842">
    <property type="component" value="Unassembled WGS sequence"/>
</dbReference>
<name>A0A819D4Z8_9BILA</name>
<dbReference type="InterPro" id="IPR027417">
    <property type="entry name" value="P-loop_NTPase"/>
</dbReference>
<protein>
    <submittedName>
        <fullName evidence="2">Uncharacterized protein</fullName>
    </submittedName>
</protein>